<evidence type="ECO:0000256" key="10">
    <source>
        <dbReference type="ARBA" id="ARBA00049252"/>
    </source>
</evidence>
<dbReference type="NCBIfam" id="NF004064">
    <property type="entry name" value="PRK05578.1"/>
    <property type="match status" value="1"/>
</dbReference>
<reference evidence="16 17" key="1">
    <citation type="submission" date="2019-07" db="EMBL/GenBank/DDBJ databases">
        <title>Whole genome shotgun sequence of Adhaeribacter aerolatus NBRC 106133.</title>
        <authorList>
            <person name="Hosoyama A."/>
            <person name="Uohara A."/>
            <person name="Ohji S."/>
            <person name="Ichikawa N."/>
        </authorList>
    </citation>
    <scope>NUCLEOTIDE SEQUENCE [LARGE SCALE GENOMIC DNA]</scope>
    <source>
        <strain evidence="16 17">NBRC 106133</strain>
    </source>
</reference>
<dbReference type="InterPro" id="IPR002125">
    <property type="entry name" value="CMP_dCMP_dom"/>
</dbReference>
<dbReference type="Pfam" id="PF00383">
    <property type="entry name" value="dCMP_cyt_deam_1"/>
    <property type="match status" value="1"/>
</dbReference>
<dbReference type="GO" id="GO:0055086">
    <property type="term" value="P:nucleobase-containing small molecule metabolic process"/>
    <property type="evidence" value="ECO:0007669"/>
    <property type="project" value="UniProtKB-ARBA"/>
</dbReference>
<keyword evidence="17" id="KW-1185">Reference proteome</keyword>
<comment type="caution">
    <text evidence="16">The sequence shown here is derived from an EMBL/GenBank/DDBJ whole genome shotgun (WGS) entry which is preliminary data.</text>
</comment>
<dbReference type="InterPro" id="IPR016192">
    <property type="entry name" value="APOBEC/CMP_deaminase_Zn-bd"/>
</dbReference>
<proteinExistence type="inferred from homology"/>
<evidence type="ECO:0000256" key="2">
    <source>
        <dbReference type="ARBA" id="ARBA00003949"/>
    </source>
</evidence>
<dbReference type="AlphaFoldDB" id="A0A512ATK6"/>
<evidence type="ECO:0000256" key="1">
    <source>
        <dbReference type="ARBA" id="ARBA00001947"/>
    </source>
</evidence>
<dbReference type="OrthoDB" id="9795347at2"/>
<dbReference type="CDD" id="cd01283">
    <property type="entry name" value="cytidine_deaminase"/>
    <property type="match status" value="1"/>
</dbReference>
<evidence type="ECO:0000256" key="6">
    <source>
        <dbReference type="ARBA" id="ARBA00022723"/>
    </source>
</evidence>
<evidence type="ECO:0000256" key="9">
    <source>
        <dbReference type="ARBA" id="ARBA00032005"/>
    </source>
</evidence>
<dbReference type="InterPro" id="IPR006262">
    <property type="entry name" value="Cyt_deam_tetra"/>
</dbReference>
<gene>
    <name evidence="16" type="primary">cdd</name>
    <name evidence="16" type="ORF">AAE02nite_07150</name>
</gene>
<dbReference type="RefSeq" id="WP_146895085.1">
    <property type="nucleotide sequence ID" value="NZ_BJYS01000003.1"/>
</dbReference>
<dbReference type="EMBL" id="BJYS01000003">
    <property type="protein sequence ID" value="GEO03051.1"/>
    <property type="molecule type" value="Genomic_DNA"/>
</dbReference>
<dbReference type="GO" id="GO:0042802">
    <property type="term" value="F:identical protein binding"/>
    <property type="evidence" value="ECO:0007669"/>
    <property type="project" value="UniProtKB-ARBA"/>
</dbReference>
<name>A0A512ATK6_9BACT</name>
<keyword evidence="6 13" id="KW-0479">Metal-binding</keyword>
<evidence type="ECO:0000256" key="14">
    <source>
        <dbReference type="RuleBase" id="RU364006"/>
    </source>
</evidence>
<dbReference type="NCBIfam" id="TIGR01354">
    <property type="entry name" value="cyt_deam_tetra"/>
    <property type="match status" value="1"/>
</dbReference>
<comment type="cofactor">
    <cofactor evidence="1 13 14">
        <name>Zn(2+)</name>
        <dbReference type="ChEBI" id="CHEBI:29105"/>
    </cofactor>
</comment>
<evidence type="ECO:0000256" key="13">
    <source>
        <dbReference type="PIRSR" id="PIRSR606262-3"/>
    </source>
</evidence>
<dbReference type="InterPro" id="IPR016193">
    <property type="entry name" value="Cytidine_deaminase-like"/>
</dbReference>
<evidence type="ECO:0000256" key="4">
    <source>
        <dbReference type="ARBA" id="ARBA00012783"/>
    </source>
</evidence>
<feature type="binding site" evidence="13">
    <location>
        <position position="116"/>
    </location>
    <ligand>
        <name>Zn(2+)</name>
        <dbReference type="ChEBI" id="CHEBI:29105"/>
        <note>catalytic</note>
    </ligand>
</feature>
<keyword evidence="7 14" id="KW-0378">Hydrolase</keyword>
<evidence type="ECO:0000256" key="5">
    <source>
        <dbReference type="ARBA" id="ARBA00018266"/>
    </source>
</evidence>
<dbReference type="PROSITE" id="PS00903">
    <property type="entry name" value="CYT_DCMP_DEAMINASES_1"/>
    <property type="match status" value="1"/>
</dbReference>
<feature type="domain" description="CMP/dCMP-type deaminase" evidence="15">
    <location>
        <begin position="22"/>
        <end position="143"/>
    </location>
</feature>
<dbReference type="GO" id="GO:0072527">
    <property type="term" value="P:pyrimidine-containing compound metabolic process"/>
    <property type="evidence" value="ECO:0007669"/>
    <property type="project" value="UniProtKB-ARBA"/>
</dbReference>
<feature type="active site" description="Proton donor" evidence="12">
    <location>
        <position position="76"/>
    </location>
</feature>
<evidence type="ECO:0000256" key="12">
    <source>
        <dbReference type="PIRSR" id="PIRSR606262-1"/>
    </source>
</evidence>
<comment type="catalytic activity">
    <reaction evidence="11 14">
        <text>cytidine + H2O + H(+) = uridine + NH4(+)</text>
        <dbReference type="Rhea" id="RHEA:16069"/>
        <dbReference type="ChEBI" id="CHEBI:15377"/>
        <dbReference type="ChEBI" id="CHEBI:15378"/>
        <dbReference type="ChEBI" id="CHEBI:16704"/>
        <dbReference type="ChEBI" id="CHEBI:17562"/>
        <dbReference type="ChEBI" id="CHEBI:28938"/>
        <dbReference type="EC" id="3.5.4.5"/>
    </reaction>
</comment>
<dbReference type="InterPro" id="IPR050202">
    <property type="entry name" value="Cyt/Deoxycyt_deaminase"/>
</dbReference>
<evidence type="ECO:0000259" key="15">
    <source>
        <dbReference type="PROSITE" id="PS51747"/>
    </source>
</evidence>
<protein>
    <recommendedName>
        <fullName evidence="5 14">Cytidine deaminase</fullName>
        <ecNumber evidence="4 14">3.5.4.5</ecNumber>
    </recommendedName>
    <alternativeName>
        <fullName evidence="9 14">Cytidine aminohydrolase</fullName>
    </alternativeName>
</protein>
<dbReference type="Proteomes" id="UP000321532">
    <property type="component" value="Unassembled WGS sequence"/>
</dbReference>
<evidence type="ECO:0000256" key="3">
    <source>
        <dbReference type="ARBA" id="ARBA00006576"/>
    </source>
</evidence>
<keyword evidence="8 13" id="KW-0862">Zinc</keyword>
<dbReference type="PANTHER" id="PTHR11644:SF2">
    <property type="entry name" value="CYTIDINE DEAMINASE"/>
    <property type="match status" value="1"/>
</dbReference>
<dbReference type="GO" id="GO:0005829">
    <property type="term" value="C:cytosol"/>
    <property type="evidence" value="ECO:0007669"/>
    <property type="project" value="TreeGrafter"/>
</dbReference>
<dbReference type="GO" id="GO:0004126">
    <property type="term" value="F:cytidine deaminase activity"/>
    <property type="evidence" value="ECO:0007669"/>
    <property type="project" value="UniProtKB-UniRule"/>
</dbReference>
<evidence type="ECO:0000313" key="17">
    <source>
        <dbReference type="Proteomes" id="UP000321532"/>
    </source>
</evidence>
<dbReference type="EC" id="3.5.4.5" evidence="4 14"/>
<evidence type="ECO:0000256" key="8">
    <source>
        <dbReference type="ARBA" id="ARBA00022833"/>
    </source>
</evidence>
<evidence type="ECO:0000256" key="11">
    <source>
        <dbReference type="ARBA" id="ARBA00049558"/>
    </source>
</evidence>
<organism evidence="16 17">
    <name type="scientific">Adhaeribacter aerolatus</name>
    <dbReference type="NCBI Taxonomy" id="670289"/>
    <lineage>
        <taxon>Bacteria</taxon>
        <taxon>Pseudomonadati</taxon>
        <taxon>Bacteroidota</taxon>
        <taxon>Cytophagia</taxon>
        <taxon>Cytophagales</taxon>
        <taxon>Hymenobacteraceae</taxon>
        <taxon>Adhaeribacter</taxon>
    </lineage>
</organism>
<evidence type="ECO:0000256" key="7">
    <source>
        <dbReference type="ARBA" id="ARBA00022801"/>
    </source>
</evidence>
<accession>A0A512ATK6</accession>
<comment type="catalytic activity">
    <reaction evidence="10 14">
        <text>2'-deoxycytidine + H2O + H(+) = 2'-deoxyuridine + NH4(+)</text>
        <dbReference type="Rhea" id="RHEA:13433"/>
        <dbReference type="ChEBI" id="CHEBI:15377"/>
        <dbReference type="ChEBI" id="CHEBI:15378"/>
        <dbReference type="ChEBI" id="CHEBI:15698"/>
        <dbReference type="ChEBI" id="CHEBI:16450"/>
        <dbReference type="ChEBI" id="CHEBI:28938"/>
        <dbReference type="EC" id="3.5.4.5"/>
    </reaction>
</comment>
<dbReference type="SUPFAM" id="SSF53927">
    <property type="entry name" value="Cytidine deaminase-like"/>
    <property type="match status" value="1"/>
</dbReference>
<evidence type="ECO:0000313" key="16">
    <source>
        <dbReference type="EMBL" id="GEO03051.1"/>
    </source>
</evidence>
<feature type="binding site" evidence="13">
    <location>
        <position position="74"/>
    </location>
    <ligand>
        <name>Zn(2+)</name>
        <dbReference type="ChEBI" id="CHEBI:29105"/>
        <note>catalytic</note>
    </ligand>
</feature>
<comment type="function">
    <text evidence="2 14">This enzyme scavenges exogenous and endogenous cytidine and 2'-deoxycytidine for UMP synthesis.</text>
</comment>
<comment type="similarity">
    <text evidence="3 14">Belongs to the cytidine and deoxycytidylate deaminase family.</text>
</comment>
<feature type="binding site" evidence="13">
    <location>
        <position position="113"/>
    </location>
    <ligand>
        <name>Zn(2+)</name>
        <dbReference type="ChEBI" id="CHEBI:29105"/>
        <note>catalytic</note>
    </ligand>
</feature>
<dbReference type="PANTHER" id="PTHR11644">
    <property type="entry name" value="CYTIDINE DEAMINASE"/>
    <property type="match status" value="1"/>
</dbReference>
<dbReference type="GO" id="GO:0008270">
    <property type="term" value="F:zinc ion binding"/>
    <property type="evidence" value="ECO:0007669"/>
    <property type="project" value="UniProtKB-UniRule"/>
</dbReference>
<dbReference type="Gene3D" id="3.40.140.10">
    <property type="entry name" value="Cytidine Deaminase, domain 2"/>
    <property type="match status" value="1"/>
</dbReference>
<sequence>MAHTLEIKISINVFSSATELPADEQNLLQQAQAATRKAYAPYSNFLVGAALLLEDGSIHLGNNQENAAFPSGLCAERTALFGMRANIPDKKISKIAVTAQRANQEAFVLALPCGACRQVMSEYENQQEAPITVLMQADNGQVYRCESVSALLPLQFTRHNLGL</sequence>
<dbReference type="PROSITE" id="PS51747">
    <property type="entry name" value="CYT_DCMP_DEAMINASES_2"/>
    <property type="match status" value="1"/>
</dbReference>